<evidence type="ECO:0000313" key="1">
    <source>
        <dbReference type="EMBL" id="KAJ9099934.1"/>
    </source>
</evidence>
<keyword evidence="2" id="KW-1185">Reference proteome</keyword>
<protein>
    <submittedName>
        <fullName evidence="1">Uncharacterized protein</fullName>
    </submittedName>
</protein>
<reference evidence="1" key="1">
    <citation type="submission" date="2023-04" db="EMBL/GenBank/DDBJ databases">
        <title>Draft Genome sequencing of Naganishia species isolated from polar environments using Oxford Nanopore Technology.</title>
        <authorList>
            <person name="Leo P."/>
            <person name="Venkateswaran K."/>
        </authorList>
    </citation>
    <scope>NUCLEOTIDE SEQUENCE</scope>
    <source>
        <strain evidence="1">MNA-CCFEE 5423</strain>
    </source>
</reference>
<evidence type="ECO:0000313" key="2">
    <source>
        <dbReference type="Proteomes" id="UP001227268"/>
    </source>
</evidence>
<sequence>MFIDHQSREQYRVARSRVSPSPFSTFSLLIEPHDSDMSRFVRPSKYRHTFATQPRREYCYEGVKPSGSAWDTDLIKSNGKFIAINWQVSGGGAFAILPAPSPFHTPTVPSGSAPFTTKLPDLIPLVRGHSAPVLDTAWQPHSASQTVLASAGEDSKICLWDFQDAEEKFSGWQEDGWECPEDWTVPVARLGEGNGASAHGGRKVGQLIWNNTAEGILTSAGSDHTVKIWDVKKETAPVLTLTGHKDTIQSMCWNYTGNLLATTCRDKKVRIFDPRAGAEPIKIADGHGGIKGSRVVWLGDRDRIVTTGVGYVSLLCLRNRLIFGFGLFDAQFSKMSDRQMMLWDTSSLTNLKTETIDSSSGVIMPFYAEGNDVLFLAGKGYYEYADDELHYLSEFKSSDPQAALTADEWISGKTSAPKVIDLETRSTTTYESAKSSATPAAAAAPAPEPVKKEEPKPAVRQSSLTEKTGKLPDMRDLEIKQDDPDSDEEITEAKKRAPSTGGFDDDEDEVVEKKPGEKSVEEPVQKPVEKSTEEPAASGEAEIAKPEEPTATMSAAVTPVTGSSSFPSSESNTDHTKELEDAKARLADATALLERLETENKRLREQVDKAKRLASELAGL</sequence>
<name>A0ACC2VLB3_9TREE</name>
<dbReference type="EMBL" id="JASBWT010000012">
    <property type="protein sequence ID" value="KAJ9099934.1"/>
    <property type="molecule type" value="Genomic_DNA"/>
</dbReference>
<gene>
    <name evidence="1" type="ORF">QFC21_003939</name>
</gene>
<organism evidence="1 2">
    <name type="scientific">Naganishia friedmannii</name>
    <dbReference type="NCBI Taxonomy" id="89922"/>
    <lineage>
        <taxon>Eukaryota</taxon>
        <taxon>Fungi</taxon>
        <taxon>Dikarya</taxon>
        <taxon>Basidiomycota</taxon>
        <taxon>Agaricomycotina</taxon>
        <taxon>Tremellomycetes</taxon>
        <taxon>Filobasidiales</taxon>
        <taxon>Filobasidiaceae</taxon>
        <taxon>Naganishia</taxon>
    </lineage>
</organism>
<proteinExistence type="predicted"/>
<comment type="caution">
    <text evidence="1">The sequence shown here is derived from an EMBL/GenBank/DDBJ whole genome shotgun (WGS) entry which is preliminary data.</text>
</comment>
<dbReference type="Proteomes" id="UP001227268">
    <property type="component" value="Unassembled WGS sequence"/>
</dbReference>
<accession>A0ACC2VLB3</accession>